<dbReference type="PANTHER" id="PTHR13593:SF80">
    <property type="entry name" value="PLC-LIKE PHOSPHODIESTERASE"/>
    <property type="match status" value="1"/>
</dbReference>
<dbReference type="Proteomes" id="UP000813461">
    <property type="component" value="Unassembled WGS sequence"/>
</dbReference>
<dbReference type="SUPFAM" id="SSF51695">
    <property type="entry name" value="PLC-like phosphodiesterases"/>
    <property type="match status" value="1"/>
</dbReference>
<reference evidence="2" key="1">
    <citation type="journal article" date="2021" name="Nat. Commun.">
        <title>Genetic determinants of endophytism in the Arabidopsis root mycobiome.</title>
        <authorList>
            <person name="Mesny F."/>
            <person name="Miyauchi S."/>
            <person name="Thiergart T."/>
            <person name="Pickel B."/>
            <person name="Atanasova L."/>
            <person name="Karlsson M."/>
            <person name="Huettel B."/>
            <person name="Barry K.W."/>
            <person name="Haridas S."/>
            <person name="Chen C."/>
            <person name="Bauer D."/>
            <person name="Andreopoulos W."/>
            <person name="Pangilinan J."/>
            <person name="LaButti K."/>
            <person name="Riley R."/>
            <person name="Lipzen A."/>
            <person name="Clum A."/>
            <person name="Drula E."/>
            <person name="Henrissat B."/>
            <person name="Kohler A."/>
            <person name="Grigoriev I.V."/>
            <person name="Martin F.M."/>
            <person name="Hacquard S."/>
        </authorList>
    </citation>
    <scope>NUCLEOTIDE SEQUENCE</scope>
    <source>
        <strain evidence="2">MPI-SDFR-AT-0120</strain>
    </source>
</reference>
<dbReference type="InterPro" id="IPR017946">
    <property type="entry name" value="PLC-like_Pdiesterase_TIM-brl"/>
</dbReference>
<feature type="signal peptide" evidence="1">
    <location>
        <begin position="1"/>
        <end position="17"/>
    </location>
</feature>
<sequence length="367" mass="40727">MWPVCLALGVLVSVVFGEERACNNAPALCKSGYDKVTYLGAHNSPFVRDISTGWSSFGNQYFNTTVQLDAGVRLLTAQVHAASNPETKARELRLCHSTCVLFDVGLFKDWLWEIRTWLDAHPNEVVTLVLVNFHFVDAREIEGEFARADIAHYGYVPANITAAPPPSSEFNKTWPTLGEMIDRGERLVTFINALVPDKENAPYLLNEFDFVWENAYDVTSPSQFACTPDRPSNTTSIADARSSGKLFFLNHLLYWQQAFGIKLPDTRTIAETNAWDGNGGLGKHVRECANQVGRQPTFVLVDFFNVGAAMKVVDAFNKVRNPRGRIEASEKIMDVVTGQRRVSESSRGFAGRTMALVVAIAMVVVTL</sequence>
<dbReference type="PANTHER" id="PTHR13593">
    <property type="match status" value="1"/>
</dbReference>
<dbReference type="Pfam" id="PF26146">
    <property type="entry name" value="PI-PLC_X"/>
    <property type="match status" value="1"/>
</dbReference>
<evidence type="ECO:0000313" key="2">
    <source>
        <dbReference type="EMBL" id="KAH7077402.1"/>
    </source>
</evidence>
<comment type="caution">
    <text evidence="2">The sequence shown here is derived from an EMBL/GenBank/DDBJ whole genome shotgun (WGS) entry which is preliminary data.</text>
</comment>
<feature type="chain" id="PRO_5035438225" evidence="1">
    <location>
        <begin position="18"/>
        <end position="367"/>
    </location>
</feature>
<dbReference type="InterPro" id="IPR051057">
    <property type="entry name" value="PI-PLC_domain"/>
</dbReference>
<dbReference type="Gene3D" id="3.20.20.190">
    <property type="entry name" value="Phosphatidylinositol (PI) phosphodiesterase"/>
    <property type="match status" value="1"/>
</dbReference>
<dbReference type="GO" id="GO:0008081">
    <property type="term" value="F:phosphoric diester hydrolase activity"/>
    <property type="evidence" value="ECO:0007669"/>
    <property type="project" value="InterPro"/>
</dbReference>
<protein>
    <submittedName>
        <fullName evidence="2">PLC-like phosphodiesterase</fullName>
    </submittedName>
</protein>
<name>A0A8K0QYI8_9PLEO</name>
<proteinExistence type="predicted"/>
<organism evidence="2 3">
    <name type="scientific">Paraphoma chrysanthemicola</name>
    <dbReference type="NCBI Taxonomy" id="798071"/>
    <lineage>
        <taxon>Eukaryota</taxon>
        <taxon>Fungi</taxon>
        <taxon>Dikarya</taxon>
        <taxon>Ascomycota</taxon>
        <taxon>Pezizomycotina</taxon>
        <taxon>Dothideomycetes</taxon>
        <taxon>Pleosporomycetidae</taxon>
        <taxon>Pleosporales</taxon>
        <taxon>Pleosporineae</taxon>
        <taxon>Phaeosphaeriaceae</taxon>
        <taxon>Paraphoma</taxon>
    </lineage>
</organism>
<keyword evidence="3" id="KW-1185">Reference proteome</keyword>
<dbReference type="OrthoDB" id="7984201at2759"/>
<dbReference type="GO" id="GO:0006629">
    <property type="term" value="P:lipid metabolic process"/>
    <property type="evidence" value="ECO:0007669"/>
    <property type="project" value="InterPro"/>
</dbReference>
<dbReference type="AlphaFoldDB" id="A0A8K0QYI8"/>
<accession>A0A8K0QYI8</accession>
<keyword evidence="1" id="KW-0732">Signal</keyword>
<evidence type="ECO:0000313" key="3">
    <source>
        <dbReference type="Proteomes" id="UP000813461"/>
    </source>
</evidence>
<dbReference type="EMBL" id="JAGMVJ010000018">
    <property type="protein sequence ID" value="KAH7077402.1"/>
    <property type="molecule type" value="Genomic_DNA"/>
</dbReference>
<evidence type="ECO:0000256" key="1">
    <source>
        <dbReference type="SAM" id="SignalP"/>
    </source>
</evidence>
<gene>
    <name evidence="2" type="ORF">FB567DRAFT_503710</name>
</gene>